<keyword evidence="5" id="KW-0460">Magnesium</keyword>
<keyword evidence="10" id="KW-1185">Reference proteome</keyword>
<dbReference type="InterPro" id="IPR008949">
    <property type="entry name" value="Isoprenoid_synthase_dom_sf"/>
</dbReference>
<dbReference type="Gene3D" id="1.10.600.10">
    <property type="entry name" value="Farnesyl Diphosphate Synthase"/>
    <property type="match status" value="2"/>
</dbReference>
<dbReference type="InterPro" id="IPR044814">
    <property type="entry name" value="Terpene_cyclase_plant_C1"/>
</dbReference>
<dbReference type="FunFam" id="1.10.600.10:FF:000007">
    <property type="entry name" value="Isoprene synthase, chloroplastic"/>
    <property type="match status" value="1"/>
</dbReference>
<dbReference type="Pfam" id="PF01397">
    <property type="entry name" value="Terpene_synth"/>
    <property type="match status" value="2"/>
</dbReference>
<dbReference type="EMBL" id="JAHUZN010000005">
    <property type="protein sequence ID" value="KAG8492159.1"/>
    <property type="molecule type" value="Genomic_DNA"/>
</dbReference>
<evidence type="ECO:0000256" key="1">
    <source>
        <dbReference type="ARBA" id="ARBA00001946"/>
    </source>
</evidence>
<sequence length="863" mass="100798">MCSFPLHTKWKSFSYDRSSFRRLTIFSALQSDATKKTSIEDAIITRRSANYHPPIWDYGFVQSLKNDLVQDESHKEQARKLKEEVRMMLGNAVGPLEKLELIDTLQRFGLSYHFEDEINKTLKNISTNHISTVAWKKDNLYATALEFRLLRQHGYKVDQDVFTCFMDDVGNIKSSLNQDFKGLLNLYEASYLLLEGETMLENARELVAKLLKQYLKENNDHQYLWTLVDHALELPLHWRMPRLEARWFIEAYEKNKDKNPIVLELAILDYNIVQSMHQEDLRYVSTWWKELGIGKRFSFARDRLMENFLWGAGMIISPQDGKSRITLTKVNALITVIDDVYDVYGTLDELELFTDVVERWDINAIQRLPDYMKIYYHALYNSVNEMAFDTIKEQGIDVIPFLKKVWTDLCKAYLVEAKWYYNGYTPTLKEYIDNAWISIGCCLMLAHAYLLTSHITEEGLHNIQENYTDIYQSSIITRLSNDLGTSSYELKRGDVPKSVQCYMYESGASEEEAREHIRKLIDVAWKKINEDQMAKLPFSQTFIESTKNIARVSLLMYQNGDGHGHGIENKETKDRVFPYTQNRKTSHTMGQASVVQAARKETKGRSKDDAWKCVLLHGRKAIYMLQLLNLDCLDNMDVFTCFMDDVGNIKSSLNQDFKGLLNLHEASYLLLEGETMLENARELMFVDHALKLPLHWRMLRLEARWFIDVYEKKTDKNPIILELAILDYNIVQSIHQKDLRYVSTWWKELGIGKRFNFARDRLMENFLWSAGMIIAPQDGKTRIFHTMINALITVIDDVYGTLDELELFTDVAERFVHLILSSLSNSYQYLISFNIYVNMGYNYNIEASTLYEDILSCSLQFCK</sequence>
<proteinExistence type="predicted"/>
<keyword evidence="4" id="KW-0479">Metal-binding</keyword>
<evidence type="ECO:0000313" key="9">
    <source>
        <dbReference type="EMBL" id="KAG8492159.1"/>
    </source>
</evidence>
<dbReference type="SUPFAM" id="SSF48239">
    <property type="entry name" value="Terpenoid cyclases/Protein prenyltransferases"/>
    <property type="match status" value="2"/>
</dbReference>
<evidence type="ECO:0000256" key="5">
    <source>
        <dbReference type="ARBA" id="ARBA00022842"/>
    </source>
</evidence>
<feature type="domain" description="Terpene synthase N-terminal" evidence="7">
    <location>
        <begin position="636"/>
        <end position="690"/>
    </location>
</feature>
<evidence type="ECO:0000256" key="4">
    <source>
        <dbReference type="ARBA" id="ARBA00022723"/>
    </source>
</evidence>
<dbReference type="SUPFAM" id="SSF48576">
    <property type="entry name" value="Terpenoid synthases"/>
    <property type="match status" value="2"/>
</dbReference>
<dbReference type="PANTHER" id="PTHR31225">
    <property type="entry name" value="OS04G0344100 PROTEIN-RELATED"/>
    <property type="match status" value="1"/>
</dbReference>
<feature type="domain" description="Terpene synthase metal-binding" evidence="8">
    <location>
        <begin position="747"/>
        <end position="830"/>
    </location>
</feature>
<name>A0A8J6D1A3_9ROSI</name>
<protein>
    <recommendedName>
        <fullName evidence="3">(+)-delta-cadinene synthase</fullName>
        <ecNumber evidence="3">4.2.3.13</ecNumber>
    </recommendedName>
</protein>
<dbReference type="InterPro" id="IPR001906">
    <property type="entry name" value="Terpene_synth_N"/>
</dbReference>
<dbReference type="GO" id="GO:0000287">
    <property type="term" value="F:magnesium ion binding"/>
    <property type="evidence" value="ECO:0007669"/>
    <property type="project" value="InterPro"/>
</dbReference>
<gene>
    <name evidence="9" type="ORF">CXB51_009614</name>
</gene>
<reference evidence="9 10" key="1">
    <citation type="journal article" date="2021" name="bioRxiv">
        <title>The Gossypium anomalum genome as a resource for cotton improvement and evolutionary analysis of hybrid incompatibility.</title>
        <authorList>
            <person name="Grover C.E."/>
            <person name="Yuan D."/>
            <person name="Arick M.A."/>
            <person name="Miller E.R."/>
            <person name="Hu G."/>
            <person name="Peterson D.G."/>
            <person name="Wendel J.F."/>
            <person name="Udall J.A."/>
        </authorList>
    </citation>
    <scope>NUCLEOTIDE SEQUENCE [LARGE SCALE GENOMIC DNA]</scope>
    <source>
        <strain evidence="9">JFW-Udall</strain>
        <tissue evidence="9">Leaf</tissue>
    </source>
</reference>
<comment type="caution">
    <text evidence="9">The sequence shown here is derived from an EMBL/GenBank/DDBJ whole genome shotgun (WGS) entry which is preliminary data.</text>
</comment>
<dbReference type="SFLD" id="SFLDG01014">
    <property type="entry name" value="Terpene_Cyclase_Like_1_N-term"/>
    <property type="match status" value="1"/>
</dbReference>
<dbReference type="FunFam" id="1.50.10.130:FF:000001">
    <property type="entry name" value="Isoprene synthase, chloroplastic"/>
    <property type="match status" value="1"/>
</dbReference>
<feature type="domain" description="Terpene synthase metal-binding" evidence="8">
    <location>
        <begin position="289"/>
        <end position="527"/>
    </location>
</feature>
<dbReference type="CDD" id="cd00684">
    <property type="entry name" value="Terpene_cyclase_plant_C1"/>
    <property type="match status" value="1"/>
</dbReference>
<dbReference type="EC" id="4.2.3.13" evidence="3"/>
<organism evidence="9 10">
    <name type="scientific">Gossypium anomalum</name>
    <dbReference type="NCBI Taxonomy" id="47600"/>
    <lineage>
        <taxon>Eukaryota</taxon>
        <taxon>Viridiplantae</taxon>
        <taxon>Streptophyta</taxon>
        <taxon>Embryophyta</taxon>
        <taxon>Tracheophyta</taxon>
        <taxon>Spermatophyta</taxon>
        <taxon>Magnoliopsida</taxon>
        <taxon>eudicotyledons</taxon>
        <taxon>Gunneridae</taxon>
        <taxon>Pentapetalae</taxon>
        <taxon>rosids</taxon>
        <taxon>malvids</taxon>
        <taxon>Malvales</taxon>
        <taxon>Malvaceae</taxon>
        <taxon>Malvoideae</taxon>
        <taxon>Gossypium</taxon>
    </lineage>
</organism>
<dbReference type="InterPro" id="IPR036965">
    <property type="entry name" value="Terpene_synth_N_sf"/>
</dbReference>
<evidence type="ECO:0000313" key="10">
    <source>
        <dbReference type="Proteomes" id="UP000701853"/>
    </source>
</evidence>
<evidence type="ECO:0000259" key="8">
    <source>
        <dbReference type="Pfam" id="PF03936"/>
    </source>
</evidence>
<dbReference type="InterPro" id="IPR034741">
    <property type="entry name" value="Terpene_cyclase-like_1_C"/>
</dbReference>
<dbReference type="InterPro" id="IPR008930">
    <property type="entry name" value="Terpenoid_cyclase/PrenylTrfase"/>
</dbReference>
<accession>A0A8J6D1A3</accession>
<evidence type="ECO:0000256" key="6">
    <source>
        <dbReference type="ARBA" id="ARBA00023239"/>
    </source>
</evidence>
<dbReference type="Gene3D" id="1.50.10.130">
    <property type="entry name" value="Terpene synthase, N-terminal domain"/>
    <property type="match status" value="3"/>
</dbReference>
<dbReference type="Pfam" id="PF03936">
    <property type="entry name" value="Terpene_synth_C"/>
    <property type="match status" value="2"/>
</dbReference>
<comment type="cofactor">
    <cofactor evidence="1">
        <name>Mg(2+)</name>
        <dbReference type="ChEBI" id="CHEBI:18420"/>
    </cofactor>
</comment>
<dbReference type="SFLD" id="SFLDS00005">
    <property type="entry name" value="Isoprenoid_Synthase_Type_I"/>
    <property type="match status" value="1"/>
</dbReference>
<dbReference type="AlphaFoldDB" id="A0A8J6D1A3"/>
<dbReference type="OrthoDB" id="1936865at2759"/>
<keyword evidence="6" id="KW-0456">Lyase</keyword>
<dbReference type="GO" id="GO:0016102">
    <property type="term" value="P:diterpenoid biosynthetic process"/>
    <property type="evidence" value="ECO:0007669"/>
    <property type="project" value="InterPro"/>
</dbReference>
<dbReference type="PANTHER" id="PTHR31225:SF9">
    <property type="entry name" value="TERPENE SYNTHASE 10"/>
    <property type="match status" value="1"/>
</dbReference>
<dbReference type="InterPro" id="IPR005630">
    <property type="entry name" value="Terpene_synthase_metal-bd"/>
</dbReference>
<dbReference type="Proteomes" id="UP000701853">
    <property type="component" value="Chromosome 5"/>
</dbReference>
<evidence type="ECO:0000256" key="3">
    <source>
        <dbReference type="ARBA" id="ARBA00013103"/>
    </source>
</evidence>
<dbReference type="SFLD" id="SFLDG01019">
    <property type="entry name" value="Terpene_Cyclase_Like_1_C_Termi"/>
    <property type="match status" value="1"/>
</dbReference>
<dbReference type="GO" id="GO:0047461">
    <property type="term" value="F:(+)-delta-cadinene synthase activity"/>
    <property type="evidence" value="ECO:0007669"/>
    <property type="project" value="UniProtKB-EC"/>
</dbReference>
<dbReference type="InterPro" id="IPR050148">
    <property type="entry name" value="Terpene_synthase-like"/>
</dbReference>
<evidence type="ECO:0000259" key="7">
    <source>
        <dbReference type="Pfam" id="PF01397"/>
    </source>
</evidence>
<evidence type="ECO:0000256" key="2">
    <source>
        <dbReference type="ARBA" id="ARBA00002383"/>
    </source>
</evidence>
<feature type="domain" description="Terpene synthase N-terminal" evidence="7">
    <location>
        <begin position="55"/>
        <end position="232"/>
    </location>
</feature>
<comment type="function">
    <text evidence="2">Responsible for the cyclization of trans,trans-farnesyl diphosphate (FPP) to (+)-delta cadinene.</text>
</comment>